<name>A0ABD1V7G2_9LAMI</name>
<dbReference type="AlphaFoldDB" id="A0ABD1V7G2"/>
<protein>
    <submittedName>
        <fullName evidence="1">Uncharacterized protein</fullName>
    </submittedName>
</protein>
<evidence type="ECO:0000313" key="1">
    <source>
        <dbReference type="EMBL" id="KAL2532503.1"/>
    </source>
</evidence>
<evidence type="ECO:0000313" key="2">
    <source>
        <dbReference type="Proteomes" id="UP001604336"/>
    </source>
</evidence>
<accession>A0ABD1V7G2</accession>
<gene>
    <name evidence="1" type="ORF">Adt_05854</name>
</gene>
<sequence length="124" mass="13806">MLVQSILAIMPCRTILDNEGIVVVMKKDASFRTFTDIWEATGDEPPDVKFLAEDTIEHQEGNGREATKVAMVETVGAKVERPLVCITSDVASLMTDEVLERLRKSARILFSIDLIILEPDDKSN</sequence>
<keyword evidence="2" id="KW-1185">Reference proteome</keyword>
<proteinExistence type="predicted"/>
<reference evidence="2" key="1">
    <citation type="submission" date="2024-07" db="EMBL/GenBank/DDBJ databases">
        <title>Two chromosome-level genome assemblies of Korean endemic species Abeliophyllum distichum and Forsythia ovata (Oleaceae).</title>
        <authorList>
            <person name="Jang H."/>
        </authorList>
    </citation>
    <scope>NUCLEOTIDE SEQUENCE [LARGE SCALE GENOMIC DNA]</scope>
</reference>
<dbReference type="Proteomes" id="UP001604336">
    <property type="component" value="Unassembled WGS sequence"/>
</dbReference>
<dbReference type="EMBL" id="JBFOLK010000002">
    <property type="protein sequence ID" value="KAL2532503.1"/>
    <property type="molecule type" value="Genomic_DNA"/>
</dbReference>
<comment type="caution">
    <text evidence="1">The sequence shown here is derived from an EMBL/GenBank/DDBJ whole genome shotgun (WGS) entry which is preliminary data.</text>
</comment>
<organism evidence="1 2">
    <name type="scientific">Abeliophyllum distichum</name>
    <dbReference type="NCBI Taxonomy" id="126358"/>
    <lineage>
        <taxon>Eukaryota</taxon>
        <taxon>Viridiplantae</taxon>
        <taxon>Streptophyta</taxon>
        <taxon>Embryophyta</taxon>
        <taxon>Tracheophyta</taxon>
        <taxon>Spermatophyta</taxon>
        <taxon>Magnoliopsida</taxon>
        <taxon>eudicotyledons</taxon>
        <taxon>Gunneridae</taxon>
        <taxon>Pentapetalae</taxon>
        <taxon>asterids</taxon>
        <taxon>lamiids</taxon>
        <taxon>Lamiales</taxon>
        <taxon>Oleaceae</taxon>
        <taxon>Forsythieae</taxon>
        <taxon>Abeliophyllum</taxon>
    </lineage>
</organism>